<evidence type="ECO:0000256" key="3">
    <source>
        <dbReference type="HAMAP-Rule" id="MF_00524"/>
    </source>
</evidence>
<keyword evidence="3" id="KW-0547">Nucleotide-binding</keyword>
<dbReference type="InterPro" id="IPR003836">
    <property type="entry name" value="Glucokinase"/>
</dbReference>
<dbReference type="EC" id="2.7.1.2" evidence="3"/>
<dbReference type="Pfam" id="PF02685">
    <property type="entry name" value="Glucokinase"/>
    <property type="match status" value="1"/>
</dbReference>
<dbReference type="AlphaFoldDB" id="A0A176Y9A7"/>
<dbReference type="STRING" id="1505087.AYJ54_32835"/>
<sequence>MRLVGDIGGTNARFAIAEAGKYPHVVRKLPAAQYPSLVEAAQDYLSGAPMVEEAVLAVAGPVLGDEVRFSNSAWHFSIADVRQRLGLRKLVVINDLVAQALSVATMQPEEISSVKTGTRDPRQPSLVIGPGTGLGVAFLLNQAGTLVGLPSEAGHATFAPMDRLQAEILSHLQGQYPHVSVERLLSGSGLLAIATTLANINGLTIDVQDPKDVSARAAAGQCPTCREAIRIFSSILGSTAGSLALTLLTGGGVVITGGLCRGLQPLWDVAALTEAFIEKGRFRSYLDGIPIDQILRPHAGLLGAAVYAERSHSL</sequence>
<keyword evidence="3" id="KW-0324">Glycolysis</keyword>
<dbReference type="GO" id="GO:0005829">
    <property type="term" value="C:cytosol"/>
    <property type="evidence" value="ECO:0007669"/>
    <property type="project" value="TreeGrafter"/>
</dbReference>
<keyword evidence="6" id="KW-1185">Reference proteome</keyword>
<comment type="catalytic activity">
    <reaction evidence="3">
        <text>D-glucose + ATP = D-glucose 6-phosphate + ADP + H(+)</text>
        <dbReference type="Rhea" id="RHEA:17825"/>
        <dbReference type="ChEBI" id="CHEBI:4167"/>
        <dbReference type="ChEBI" id="CHEBI:15378"/>
        <dbReference type="ChEBI" id="CHEBI:30616"/>
        <dbReference type="ChEBI" id="CHEBI:61548"/>
        <dbReference type="ChEBI" id="CHEBI:456216"/>
        <dbReference type="EC" id="2.7.1.2"/>
    </reaction>
</comment>
<dbReference type="InterPro" id="IPR050201">
    <property type="entry name" value="Bacterial_glucokinase"/>
</dbReference>
<dbReference type="EMBL" id="LUUB01000118">
    <property type="protein sequence ID" value="OAE99672.1"/>
    <property type="molecule type" value="Genomic_DNA"/>
</dbReference>
<dbReference type="GO" id="GO:0005536">
    <property type="term" value="F:D-glucose binding"/>
    <property type="evidence" value="ECO:0007669"/>
    <property type="project" value="InterPro"/>
</dbReference>
<evidence type="ECO:0000256" key="1">
    <source>
        <dbReference type="ARBA" id="ARBA00022679"/>
    </source>
</evidence>
<dbReference type="InterPro" id="IPR043129">
    <property type="entry name" value="ATPase_NBD"/>
</dbReference>
<dbReference type="Proteomes" id="UP000076959">
    <property type="component" value="Unassembled WGS sequence"/>
</dbReference>
<accession>A0A176Y9A7</accession>
<dbReference type="Gene3D" id="3.40.367.20">
    <property type="match status" value="1"/>
</dbReference>
<evidence type="ECO:0000313" key="5">
    <source>
        <dbReference type="EMBL" id="OAE99672.1"/>
    </source>
</evidence>
<protein>
    <recommendedName>
        <fullName evidence="3">Glucokinase</fullName>
        <ecNumber evidence="3">2.7.1.2</ecNumber>
    </recommendedName>
    <alternativeName>
        <fullName evidence="3">Glucose kinase</fullName>
    </alternativeName>
</protein>
<keyword evidence="2 3" id="KW-0418">Kinase</keyword>
<proteinExistence type="inferred from homology"/>
<organism evidence="5 6">
    <name type="scientific">Bradyrhizobium centrolobii</name>
    <dbReference type="NCBI Taxonomy" id="1505087"/>
    <lineage>
        <taxon>Bacteria</taxon>
        <taxon>Pseudomonadati</taxon>
        <taxon>Pseudomonadota</taxon>
        <taxon>Alphaproteobacteria</taxon>
        <taxon>Hyphomicrobiales</taxon>
        <taxon>Nitrobacteraceae</taxon>
        <taxon>Bradyrhizobium</taxon>
    </lineage>
</organism>
<comment type="subcellular location">
    <subcellularLocation>
        <location evidence="3">Cytoplasm</location>
    </subcellularLocation>
</comment>
<keyword evidence="3" id="KW-0963">Cytoplasm</keyword>
<reference evidence="5 6" key="1">
    <citation type="submission" date="2016-03" db="EMBL/GenBank/DDBJ databases">
        <title>Draft Genome Sequence of the Strain BR 10245 (Bradyrhizobium sp.) isolated from nodules of Centrolobium paraense.</title>
        <authorList>
            <person name="Simoes-Araujo J.L.Sr."/>
            <person name="Barauna A.C."/>
            <person name="Silva K."/>
            <person name="Zilli J.E."/>
        </authorList>
    </citation>
    <scope>NUCLEOTIDE SEQUENCE [LARGE SCALE GENOMIC DNA]</scope>
    <source>
        <strain evidence="5 6">BR 10245</strain>
    </source>
</reference>
<dbReference type="GO" id="GO:0005524">
    <property type="term" value="F:ATP binding"/>
    <property type="evidence" value="ECO:0007669"/>
    <property type="project" value="UniProtKB-UniRule"/>
</dbReference>
<evidence type="ECO:0000256" key="4">
    <source>
        <dbReference type="RuleBase" id="RU004046"/>
    </source>
</evidence>
<evidence type="ECO:0000313" key="6">
    <source>
        <dbReference type="Proteomes" id="UP000076959"/>
    </source>
</evidence>
<dbReference type="RefSeq" id="WP_063708316.1">
    <property type="nucleotide sequence ID" value="NZ_LUUB01000118.1"/>
</dbReference>
<dbReference type="NCBIfam" id="TIGR00749">
    <property type="entry name" value="glk"/>
    <property type="match status" value="1"/>
</dbReference>
<feature type="binding site" evidence="3">
    <location>
        <begin position="5"/>
        <end position="10"/>
    </location>
    <ligand>
        <name>ATP</name>
        <dbReference type="ChEBI" id="CHEBI:30616"/>
    </ligand>
</feature>
<dbReference type="GO" id="GO:0006096">
    <property type="term" value="P:glycolytic process"/>
    <property type="evidence" value="ECO:0007669"/>
    <property type="project" value="UniProtKB-UniRule"/>
</dbReference>
<dbReference type="OrthoDB" id="9800595at2"/>
<comment type="similarity">
    <text evidence="3 4">Belongs to the bacterial glucokinase family.</text>
</comment>
<name>A0A176Y9A7_9BRAD</name>
<dbReference type="GO" id="GO:0004340">
    <property type="term" value="F:glucokinase activity"/>
    <property type="evidence" value="ECO:0007669"/>
    <property type="project" value="UniProtKB-UniRule"/>
</dbReference>
<keyword evidence="1 3" id="KW-0808">Transferase</keyword>
<dbReference type="Gene3D" id="3.30.420.40">
    <property type="match status" value="1"/>
</dbReference>
<evidence type="ECO:0000256" key="2">
    <source>
        <dbReference type="ARBA" id="ARBA00022777"/>
    </source>
</evidence>
<gene>
    <name evidence="3" type="primary">glk</name>
    <name evidence="5" type="ORF">AYJ54_32835</name>
</gene>
<dbReference type="CDD" id="cd24008">
    <property type="entry name" value="ASKHA_NBD_GLK"/>
    <property type="match status" value="1"/>
</dbReference>
<keyword evidence="3" id="KW-0067">ATP-binding</keyword>
<dbReference type="SUPFAM" id="SSF53067">
    <property type="entry name" value="Actin-like ATPase domain"/>
    <property type="match status" value="1"/>
</dbReference>
<dbReference type="PANTHER" id="PTHR47690:SF1">
    <property type="entry name" value="GLUCOKINASE"/>
    <property type="match status" value="1"/>
</dbReference>
<dbReference type="PANTHER" id="PTHR47690">
    <property type="entry name" value="GLUCOKINASE"/>
    <property type="match status" value="1"/>
</dbReference>
<dbReference type="HAMAP" id="MF_00524">
    <property type="entry name" value="Glucokinase"/>
    <property type="match status" value="1"/>
</dbReference>
<comment type="caution">
    <text evidence="5">The sequence shown here is derived from an EMBL/GenBank/DDBJ whole genome shotgun (WGS) entry which is preliminary data.</text>
</comment>